<reference evidence="2" key="2">
    <citation type="submission" date="2010-05" db="EMBL/GenBank/DDBJ databases">
        <authorList>
            <person name="Almeida L.G."/>
            <person name="Nicolas M.F."/>
            <person name="Souza R.C."/>
            <person name="Vasconcelos A.T.R."/>
        </authorList>
    </citation>
    <scope>NUCLEOTIDE SEQUENCE</scope>
</reference>
<gene>
    <name evidence="2" type="ORF">AND_005563</name>
</gene>
<dbReference type="VEuPathDB" id="VectorBase:ADAC005563"/>
<keyword evidence="4" id="KW-1185">Reference proteome</keyword>
<accession>W5JJ06</accession>
<evidence type="ECO:0000256" key="1">
    <source>
        <dbReference type="SAM" id="MobiDB-lite"/>
    </source>
</evidence>
<reference evidence="3" key="4">
    <citation type="submission" date="2015-06" db="UniProtKB">
        <authorList>
            <consortium name="EnsemblMetazoa"/>
        </authorList>
    </citation>
    <scope>IDENTIFICATION</scope>
</reference>
<proteinExistence type="predicted"/>
<feature type="compositionally biased region" description="Low complexity" evidence="1">
    <location>
        <begin position="59"/>
        <end position="72"/>
    </location>
</feature>
<sequence>MCASSNRLNLKPLFAPSSSFVWLAVRTQSRSGVGLAATMMPNARCEYTELTAKAARRGQPTTASQSASQPAAETEHGPFAVRHYPATVQPVWIVVDPPLRL</sequence>
<dbReference type="HOGENOM" id="CLU_2294017_0_0_1"/>
<feature type="region of interest" description="Disordered" evidence="1">
    <location>
        <begin position="53"/>
        <end position="76"/>
    </location>
</feature>
<evidence type="ECO:0000313" key="4">
    <source>
        <dbReference type="Proteomes" id="UP000000673"/>
    </source>
</evidence>
<dbReference type="AlphaFoldDB" id="W5JJ06"/>
<name>W5JJ06_ANODA</name>
<reference evidence="2 4" key="1">
    <citation type="journal article" date="2010" name="BMC Genomics">
        <title>Combination of measures distinguishes pre-miRNAs from other stem-loops in the genome of the newly sequenced Anopheles darlingi.</title>
        <authorList>
            <person name="Mendes N.D."/>
            <person name="Freitas A.T."/>
            <person name="Vasconcelos A.T."/>
            <person name="Sagot M.F."/>
        </authorList>
    </citation>
    <scope>NUCLEOTIDE SEQUENCE</scope>
</reference>
<protein>
    <submittedName>
        <fullName evidence="2 3">Uncharacterized protein</fullName>
    </submittedName>
</protein>
<evidence type="ECO:0000313" key="2">
    <source>
        <dbReference type="EMBL" id="ETN62774.1"/>
    </source>
</evidence>
<reference evidence="2" key="3">
    <citation type="journal article" date="2013" name="Nucleic Acids Res.">
        <title>The genome of Anopheles darlingi, the main neotropical malaria vector.</title>
        <authorList>
            <person name="Marinotti O."/>
            <person name="Cerqueira G.C."/>
            <person name="de Almeida L.G."/>
            <person name="Ferro M.I."/>
            <person name="Loreto E.L."/>
            <person name="Zaha A."/>
            <person name="Teixeira S.M."/>
            <person name="Wespiser A.R."/>
            <person name="Almeida E Silva A."/>
            <person name="Schlindwein A.D."/>
            <person name="Pacheco A.C."/>
            <person name="Silva A.L."/>
            <person name="Graveley B.R."/>
            <person name="Walenz B.P."/>
            <person name="Lima Bde A."/>
            <person name="Ribeiro C.A."/>
            <person name="Nunes-Silva C.G."/>
            <person name="de Carvalho C.R."/>
            <person name="Soares C.M."/>
            <person name="de Menezes C.B."/>
            <person name="Matiolli C."/>
            <person name="Caffrey D."/>
            <person name="Araujo D.A."/>
            <person name="de Oliveira D.M."/>
            <person name="Golenbock D."/>
            <person name="Grisard E.C."/>
            <person name="Fantinatti-Garboggini F."/>
            <person name="de Carvalho F.M."/>
            <person name="Barcellos F.G."/>
            <person name="Prosdocimi F."/>
            <person name="May G."/>
            <person name="Azevedo Junior G.M."/>
            <person name="Guimaraes G.M."/>
            <person name="Goldman G.H."/>
            <person name="Padilha I.Q."/>
            <person name="Batista Jda S."/>
            <person name="Ferro J.A."/>
            <person name="Ribeiro J.M."/>
            <person name="Fietto J.L."/>
            <person name="Dabbas K.M."/>
            <person name="Cerdeira L."/>
            <person name="Agnez-Lima L.F."/>
            <person name="Brocchi M."/>
            <person name="de Carvalho M.O."/>
            <person name="Teixeira Mde M."/>
            <person name="Diniz Maia Mde M."/>
            <person name="Goldman M.H."/>
            <person name="Cruz Schneider M.P."/>
            <person name="Felipe M.S."/>
            <person name="Hungria M."/>
            <person name="Nicolas M.F."/>
            <person name="Pereira M."/>
            <person name="Montes M.A."/>
            <person name="Cantao M.E."/>
            <person name="Vincentz M."/>
            <person name="Rafael M.S."/>
            <person name="Silverman N."/>
            <person name="Stoco P.H."/>
            <person name="Souza R.C."/>
            <person name="Vicentini R."/>
            <person name="Gazzinelli R.T."/>
            <person name="Neves Rde O."/>
            <person name="Silva R."/>
            <person name="Astolfi-Filho S."/>
            <person name="Maciel T.E."/>
            <person name="Urmenyi T.P."/>
            <person name="Tadei W.P."/>
            <person name="Camargo E.P."/>
            <person name="de Vasconcelos A.T."/>
        </authorList>
    </citation>
    <scope>NUCLEOTIDE SEQUENCE</scope>
</reference>
<dbReference type="Proteomes" id="UP000000673">
    <property type="component" value="Unassembled WGS sequence"/>
</dbReference>
<organism evidence="2">
    <name type="scientific">Anopheles darlingi</name>
    <name type="common">Mosquito</name>
    <dbReference type="NCBI Taxonomy" id="43151"/>
    <lineage>
        <taxon>Eukaryota</taxon>
        <taxon>Metazoa</taxon>
        <taxon>Ecdysozoa</taxon>
        <taxon>Arthropoda</taxon>
        <taxon>Hexapoda</taxon>
        <taxon>Insecta</taxon>
        <taxon>Pterygota</taxon>
        <taxon>Neoptera</taxon>
        <taxon>Endopterygota</taxon>
        <taxon>Diptera</taxon>
        <taxon>Nematocera</taxon>
        <taxon>Culicoidea</taxon>
        <taxon>Culicidae</taxon>
        <taxon>Anophelinae</taxon>
        <taxon>Anopheles</taxon>
    </lineage>
</organism>
<evidence type="ECO:0000313" key="3">
    <source>
        <dbReference type="EnsemblMetazoa" id="ADAC005563-PA"/>
    </source>
</evidence>
<dbReference type="EnsemblMetazoa" id="ADAC005563-RA">
    <property type="protein sequence ID" value="ADAC005563-PA"/>
    <property type="gene ID" value="ADAC005563"/>
</dbReference>
<dbReference type="EMBL" id="ADMH02001371">
    <property type="protein sequence ID" value="ETN62774.1"/>
    <property type="molecule type" value="Genomic_DNA"/>
</dbReference>